<organism evidence="2 3">
    <name type="scientific">Raineya orbicola</name>
    <dbReference type="NCBI Taxonomy" id="2016530"/>
    <lineage>
        <taxon>Bacteria</taxon>
        <taxon>Pseudomonadati</taxon>
        <taxon>Bacteroidota</taxon>
        <taxon>Cytophagia</taxon>
        <taxon>Cytophagales</taxon>
        <taxon>Raineyaceae</taxon>
        <taxon>Raineya</taxon>
    </lineage>
</organism>
<dbReference type="OrthoDB" id="1489343at2"/>
<dbReference type="EMBL" id="NKXO01000062">
    <property type="protein sequence ID" value="PKQ65213.1"/>
    <property type="molecule type" value="Genomic_DNA"/>
</dbReference>
<name>A0A2N3I4N2_9BACT</name>
<accession>A0A2N3I4N2</accession>
<keyword evidence="1" id="KW-0732">Signal</keyword>
<protein>
    <recommendedName>
        <fullName evidence="4">Bacterial surface antigen (D15) domain-containing protein</fullName>
    </recommendedName>
</protein>
<keyword evidence="3" id="KW-1185">Reference proteome</keyword>
<dbReference type="Proteomes" id="UP000233387">
    <property type="component" value="Unassembled WGS sequence"/>
</dbReference>
<evidence type="ECO:0000313" key="2">
    <source>
        <dbReference type="EMBL" id="PKQ65213.1"/>
    </source>
</evidence>
<gene>
    <name evidence="2" type="ORF">Rain11_2573</name>
</gene>
<evidence type="ECO:0000256" key="1">
    <source>
        <dbReference type="SAM" id="SignalP"/>
    </source>
</evidence>
<dbReference type="RefSeq" id="WP_101359831.1">
    <property type="nucleotide sequence ID" value="NZ_NKXO01000062.1"/>
</dbReference>
<feature type="signal peptide" evidence="1">
    <location>
        <begin position="1"/>
        <end position="18"/>
    </location>
</feature>
<comment type="caution">
    <text evidence="2">The sequence shown here is derived from an EMBL/GenBank/DDBJ whole genome shotgun (WGS) entry which is preliminary data.</text>
</comment>
<reference evidence="2 3" key="1">
    <citation type="submission" date="2017-06" db="EMBL/GenBank/DDBJ databases">
        <title>Raineya orbicola gen. nov., sp. nov. a slightly thermophilic bacterium of the phylum Bacteroidetes and the description of Raineyaceae fam. nov.</title>
        <authorList>
            <person name="Albuquerque L."/>
            <person name="Polonia A.R.M."/>
            <person name="Barroso C."/>
            <person name="Froufe H.J.C."/>
            <person name="Lage O."/>
            <person name="Lobo-Da-Cunha A."/>
            <person name="Egas C."/>
            <person name="Da Costa M.S."/>
        </authorList>
    </citation>
    <scope>NUCLEOTIDE SEQUENCE [LARGE SCALE GENOMIC DNA]</scope>
    <source>
        <strain evidence="2 3">SPSPC-11</strain>
    </source>
</reference>
<sequence length="423" mass="48445">MKKNFFFLLFLSFTNSFAQKADSVERLKLFLNCTSWCFEDYVRTELSFFDFVRDRFQADIQVLIIGQENGAGGSSYTLTFIGQNQFKNRNDTLKFSTKQADTEDMIRGQLVKNLKLGLVAYLKNTEWANQISIDLPKRATEKALIQKDKWDYWVFTPGGWGSLNAETNSLSYSIDLYFDINRTKPELKVQSSFGYSTNFSKFTFESTDDDGNIYSETIKAKNEGHYGNALVVKSLSEHWAMGGYAQNGSSVRSNLRLSSTIAPAIEYNIFPNSINTQKQFRLIAQAGYRLWHLRSINERDNLLELEPYYRFDAILSLVQPWGSIGGQIGGHHYFRNQDTYRFTGRININWRAFEGFNFNLNLGASYVQDQIFFLPKDINRNNVLLGAGILGTNFTLWGWGGISYTFGSINNSVVNPRFGGIYF</sequence>
<dbReference type="AlphaFoldDB" id="A0A2N3I4N2"/>
<evidence type="ECO:0000313" key="3">
    <source>
        <dbReference type="Proteomes" id="UP000233387"/>
    </source>
</evidence>
<evidence type="ECO:0008006" key="4">
    <source>
        <dbReference type="Google" id="ProtNLM"/>
    </source>
</evidence>
<proteinExistence type="predicted"/>
<feature type="chain" id="PRO_5014658704" description="Bacterial surface antigen (D15) domain-containing protein" evidence="1">
    <location>
        <begin position="19"/>
        <end position="423"/>
    </location>
</feature>